<organism evidence="3 5">
    <name type="scientific">Eggerthella sinensis</name>
    <dbReference type="NCBI Taxonomy" id="242230"/>
    <lineage>
        <taxon>Bacteria</taxon>
        <taxon>Bacillati</taxon>
        <taxon>Actinomycetota</taxon>
        <taxon>Coriobacteriia</taxon>
        <taxon>Eggerthellales</taxon>
        <taxon>Eggerthellaceae</taxon>
        <taxon>Eggerthella</taxon>
    </lineage>
</organism>
<dbReference type="Proteomes" id="UP000270112">
    <property type="component" value="Unassembled WGS sequence"/>
</dbReference>
<name>A0A3N0IX10_9ACTN</name>
<reference evidence="3" key="3">
    <citation type="journal article" date="2019" name="Microbiol. Resour. Announc.">
        <title>Draft Genome Sequences of Type Strains of Gordonibacter faecihominis, Paraeggerthella hongkongensis, Parvibacter caecicola,Slackia equolifaciens, Slackia faecicanis, and Slackia isoflavoniconvertens.</title>
        <authorList>
            <person name="Danylec N."/>
            <person name="Stoll D.A."/>
            <person name="Dotsch A."/>
            <person name="Huch M."/>
        </authorList>
    </citation>
    <scope>NUCLEOTIDE SEQUENCE</scope>
    <source>
        <strain evidence="3">DSM 16107</strain>
    </source>
</reference>
<reference evidence="2 4" key="1">
    <citation type="journal article" date="2018" name="Elife">
        <title>Discovery and characterization of a prevalent human gut bacterial enzyme sufficient for the inactivation of a family of plant toxins.</title>
        <authorList>
            <person name="Koppel N."/>
            <person name="Bisanz J.E."/>
            <person name="Pandelia M.E."/>
            <person name="Turnbaugh P.J."/>
            <person name="Balskus E.P."/>
        </authorList>
    </citation>
    <scope>NUCLEOTIDE SEQUENCE [LARGE SCALE GENOMIC DNA]</scope>
    <source>
        <strain evidence="2 4">DSM 16107</strain>
    </source>
</reference>
<evidence type="ECO:0000313" key="3">
    <source>
        <dbReference type="EMBL" id="RNM41534.1"/>
    </source>
</evidence>
<proteinExistence type="predicted"/>
<keyword evidence="1" id="KW-0472">Membrane</keyword>
<evidence type="ECO:0000313" key="2">
    <source>
        <dbReference type="EMBL" id="RDB67553.1"/>
    </source>
</evidence>
<dbReference type="PANTHER" id="PTHR34989">
    <property type="entry name" value="PROTEIN HDED"/>
    <property type="match status" value="1"/>
</dbReference>
<feature type="transmembrane region" description="Helical" evidence="1">
    <location>
        <begin position="107"/>
        <end position="126"/>
    </location>
</feature>
<keyword evidence="1" id="KW-0812">Transmembrane</keyword>
<evidence type="ECO:0008006" key="6">
    <source>
        <dbReference type="Google" id="ProtNLM"/>
    </source>
</evidence>
<reference evidence="5" key="2">
    <citation type="submission" date="2018-05" db="EMBL/GenBank/DDBJ databases">
        <title>Genome Sequencing of selected type strains of the family Eggerthellaceae.</title>
        <authorList>
            <person name="Danylec N."/>
            <person name="Stoll D.A."/>
            <person name="Doetsch A."/>
            <person name="Huch M."/>
        </authorList>
    </citation>
    <scope>NUCLEOTIDE SEQUENCE [LARGE SCALE GENOMIC DNA]</scope>
    <source>
        <strain evidence="5">DSM 16107</strain>
    </source>
</reference>
<feature type="transmembrane region" description="Helical" evidence="1">
    <location>
        <begin position="26"/>
        <end position="44"/>
    </location>
</feature>
<dbReference type="EMBL" id="PPTT01000024">
    <property type="protein sequence ID" value="RDB67553.1"/>
    <property type="molecule type" value="Genomic_DNA"/>
</dbReference>
<keyword evidence="1" id="KW-1133">Transmembrane helix</keyword>
<keyword evidence="4" id="KW-1185">Reference proteome</keyword>
<evidence type="ECO:0000313" key="4">
    <source>
        <dbReference type="Proteomes" id="UP000253817"/>
    </source>
</evidence>
<dbReference type="Proteomes" id="UP000253817">
    <property type="component" value="Unassembled WGS sequence"/>
</dbReference>
<accession>A0A3N0IX10</accession>
<dbReference type="GO" id="GO:0005886">
    <property type="term" value="C:plasma membrane"/>
    <property type="evidence" value="ECO:0007669"/>
    <property type="project" value="TreeGrafter"/>
</dbReference>
<feature type="transmembrane region" description="Helical" evidence="1">
    <location>
        <begin position="138"/>
        <end position="158"/>
    </location>
</feature>
<dbReference type="EMBL" id="QICC01000034">
    <property type="protein sequence ID" value="RNM41534.1"/>
    <property type="molecule type" value="Genomic_DNA"/>
</dbReference>
<sequence length="197" mass="21023">MIRGRILRLYVTEAPMTSFLKAVRSNIIAQAILSIALGVLLAFWPDITVITIVYLLALYLAVTGVVSLIAYFRTKGDRSGSFGALASGVLLLALALVVFVFPEAVAGFFSLILGLLLVIGGVVNAVRAMELRRYQGGMWVAALIAGIIIALGGVVIIVNPFDTTVMFVLVLGVLLIVKGIADLLISLWLSSAMKEMQ</sequence>
<dbReference type="InterPro" id="IPR052712">
    <property type="entry name" value="Acid_resist_chaperone_HdeD"/>
</dbReference>
<dbReference type="PANTHER" id="PTHR34989:SF1">
    <property type="entry name" value="PROTEIN HDED"/>
    <property type="match status" value="1"/>
</dbReference>
<feature type="transmembrane region" description="Helical" evidence="1">
    <location>
        <begin position="82"/>
        <end position="101"/>
    </location>
</feature>
<dbReference type="AlphaFoldDB" id="A0A3N0IX10"/>
<comment type="caution">
    <text evidence="3">The sequence shown here is derived from an EMBL/GenBank/DDBJ whole genome shotgun (WGS) entry which is preliminary data.</text>
</comment>
<dbReference type="Pfam" id="PF03729">
    <property type="entry name" value="DUF308"/>
    <property type="match status" value="2"/>
</dbReference>
<evidence type="ECO:0000256" key="1">
    <source>
        <dbReference type="SAM" id="Phobius"/>
    </source>
</evidence>
<feature type="transmembrane region" description="Helical" evidence="1">
    <location>
        <begin position="50"/>
        <end position="70"/>
    </location>
</feature>
<feature type="transmembrane region" description="Helical" evidence="1">
    <location>
        <begin position="164"/>
        <end position="189"/>
    </location>
</feature>
<gene>
    <name evidence="2" type="ORF">C1876_12760</name>
    <name evidence="3" type="ORF">DMP09_09345</name>
</gene>
<evidence type="ECO:0000313" key="5">
    <source>
        <dbReference type="Proteomes" id="UP000270112"/>
    </source>
</evidence>
<dbReference type="InterPro" id="IPR005325">
    <property type="entry name" value="DUF308_memb"/>
</dbReference>
<protein>
    <recommendedName>
        <fullName evidence="6">Acid-resistance membrane protein</fullName>
    </recommendedName>
</protein>